<accession>A0A375G2P9</accession>
<name>A0A375G2P9_9BURK</name>
<evidence type="ECO:0000313" key="2">
    <source>
        <dbReference type="EMBL" id="SPC13022.1"/>
    </source>
</evidence>
<protein>
    <submittedName>
        <fullName evidence="2">Uncharacterized protein</fullName>
    </submittedName>
</protein>
<evidence type="ECO:0000256" key="1">
    <source>
        <dbReference type="SAM" id="MobiDB-lite"/>
    </source>
</evidence>
<dbReference type="Proteomes" id="UP000256862">
    <property type="component" value="Chromosome CO2235"/>
</dbReference>
<feature type="region of interest" description="Disordered" evidence="1">
    <location>
        <begin position="1"/>
        <end position="30"/>
    </location>
</feature>
<comment type="caution">
    <text evidence="2">The sequence shown here is derived from an EMBL/GenBank/DDBJ whole genome shotgun (WGS) entry which is preliminary data.</text>
</comment>
<dbReference type="AlphaFoldDB" id="A0A375G2P9"/>
<organism evidence="2">
    <name type="scientific">Cupriavidus oxalaticus</name>
    <dbReference type="NCBI Taxonomy" id="96344"/>
    <lineage>
        <taxon>Bacteria</taxon>
        <taxon>Pseudomonadati</taxon>
        <taxon>Pseudomonadota</taxon>
        <taxon>Betaproteobacteria</taxon>
        <taxon>Burkholderiales</taxon>
        <taxon>Burkholderiaceae</taxon>
        <taxon>Cupriavidus</taxon>
    </lineage>
</organism>
<dbReference type="EMBL" id="OGUS01000117">
    <property type="protein sequence ID" value="SPC13022.1"/>
    <property type="molecule type" value="Genomic_DNA"/>
</dbReference>
<gene>
    <name evidence="2" type="ORF">CO2235_170145</name>
</gene>
<reference evidence="2" key="1">
    <citation type="submission" date="2018-01" db="EMBL/GenBank/DDBJ databases">
        <authorList>
            <person name="Clerissi C."/>
        </authorList>
    </citation>
    <scope>NUCLEOTIDE SEQUENCE</scope>
    <source>
        <strain evidence="2">Cupriavidus oxalaticus LMG 2235</strain>
    </source>
</reference>
<proteinExistence type="predicted"/>
<sequence length="30" mass="3510">METAPDSFRKSAQNGPWVRRVRRTQAGMLY</sequence>